<dbReference type="RefSeq" id="WP_187996933.1">
    <property type="nucleotide sequence ID" value="NZ_JACEXG010000005.1"/>
</dbReference>
<evidence type="ECO:0000256" key="1">
    <source>
        <dbReference type="SAM" id="Phobius"/>
    </source>
</evidence>
<feature type="transmembrane region" description="Helical" evidence="1">
    <location>
        <begin position="155"/>
        <end position="175"/>
    </location>
</feature>
<feature type="transmembrane region" description="Helical" evidence="1">
    <location>
        <begin position="393"/>
        <end position="412"/>
    </location>
</feature>
<keyword evidence="1" id="KW-0812">Transmembrane</keyword>
<sequence>MPDWGIALLLALASLLWSALAISASPGLSRYDEWTYIDYSYRISNGELPIQGDELSEYARQSWSCRGMEGDIRGVVPPPCSEAADHPASSWPFEGENYNAFHPPLYFMLAGATGTIAHSLGGDFTDGARAGSALLAAAGAAALFLAIRTWKVSRLNAAGGTLIAMSVPALAQSAAIVHNDAISMLAGAAAVWLAARFFLHRNDAWFVPFAVTALISATRTMSVVAILTVGILAFMVALGSRQWTRLKPSIAIAAGTMVPYIAWTAFQNSRRPADYIPSITGLSTEPFDAGDTLAVINTLIGGGAPWGLTSPAGDWYLHPDLNSTLLEGWSWLLYATFLLLLPLSLIVIVRGKGPIRYLAGLVILLPVVTALVVQSREILSNDAYFRAVSGRYAITAVPMYVAFIAVAAHALWERSAAWFRWVVPGAGTAGYAILMLSPVL</sequence>
<evidence type="ECO:0000313" key="2">
    <source>
        <dbReference type="EMBL" id="MBM9433815.1"/>
    </source>
</evidence>
<feature type="transmembrane region" description="Helical" evidence="1">
    <location>
        <begin position="130"/>
        <end position="148"/>
    </location>
</feature>
<feature type="transmembrane region" description="Helical" evidence="1">
    <location>
        <begin position="331"/>
        <end position="349"/>
    </location>
</feature>
<keyword evidence="1" id="KW-1133">Transmembrane helix</keyword>
<feature type="transmembrane region" description="Helical" evidence="1">
    <location>
        <begin position="181"/>
        <end position="199"/>
    </location>
</feature>
<dbReference type="EMBL" id="JAFFJS010000005">
    <property type="protein sequence ID" value="MBM9433815.1"/>
    <property type="molecule type" value="Genomic_DNA"/>
</dbReference>
<feature type="transmembrane region" description="Helical" evidence="1">
    <location>
        <begin position="418"/>
        <end position="436"/>
    </location>
</feature>
<feature type="transmembrane region" description="Helical" evidence="1">
    <location>
        <begin position="206"/>
        <end position="237"/>
    </location>
</feature>
<dbReference type="Proteomes" id="UP000705983">
    <property type="component" value="Unassembled WGS sequence"/>
</dbReference>
<keyword evidence="3" id="KW-1185">Reference proteome</keyword>
<name>A0ABS2TGN4_9ACTO</name>
<gene>
    <name evidence="2" type="ORF">JVW63_08920</name>
</gene>
<protein>
    <recommendedName>
        <fullName evidence="4">Glycosyltransferase RgtA/B/C/D-like domain-containing protein</fullName>
    </recommendedName>
</protein>
<keyword evidence="1" id="KW-0472">Membrane</keyword>
<organism evidence="2 3">
    <name type="scientific">Flaviflexus equikiangi</name>
    <dbReference type="NCBI Taxonomy" id="2758573"/>
    <lineage>
        <taxon>Bacteria</taxon>
        <taxon>Bacillati</taxon>
        <taxon>Actinomycetota</taxon>
        <taxon>Actinomycetes</taxon>
        <taxon>Actinomycetales</taxon>
        <taxon>Actinomycetaceae</taxon>
        <taxon>Flaviflexus</taxon>
    </lineage>
</organism>
<evidence type="ECO:0000313" key="3">
    <source>
        <dbReference type="Proteomes" id="UP000705983"/>
    </source>
</evidence>
<accession>A0ABS2TGN4</accession>
<feature type="transmembrane region" description="Helical" evidence="1">
    <location>
        <begin position="355"/>
        <end position="373"/>
    </location>
</feature>
<evidence type="ECO:0008006" key="4">
    <source>
        <dbReference type="Google" id="ProtNLM"/>
    </source>
</evidence>
<reference evidence="3" key="1">
    <citation type="submission" date="2021-02" db="EMBL/GenBank/DDBJ databases">
        <title>Leucobacter sp. CX169.</title>
        <authorList>
            <person name="Cheng Y."/>
        </authorList>
    </citation>
    <scope>NUCLEOTIDE SEQUENCE [LARGE SCALE GENOMIC DNA]</scope>
    <source>
        <strain evidence="3">JY899</strain>
    </source>
</reference>
<proteinExistence type="predicted"/>
<feature type="transmembrane region" description="Helical" evidence="1">
    <location>
        <begin position="249"/>
        <end position="266"/>
    </location>
</feature>
<comment type="caution">
    <text evidence="2">The sequence shown here is derived from an EMBL/GenBank/DDBJ whole genome shotgun (WGS) entry which is preliminary data.</text>
</comment>